<dbReference type="Gene3D" id="3.60.10.10">
    <property type="entry name" value="Endonuclease/exonuclease/phosphatase"/>
    <property type="match status" value="1"/>
</dbReference>
<dbReference type="InterPro" id="IPR036691">
    <property type="entry name" value="Endo/exonu/phosph_ase_sf"/>
</dbReference>
<organism evidence="2 3">
    <name type="scientific">Candidatus Nomurabacteria bacterium GW2011_GWF1_31_48</name>
    <dbReference type="NCBI Taxonomy" id="1618767"/>
    <lineage>
        <taxon>Bacteria</taxon>
        <taxon>Candidatus Nomuraibacteriota</taxon>
    </lineage>
</organism>
<reference evidence="2 3" key="1">
    <citation type="journal article" date="2015" name="Nature">
        <title>rRNA introns, odd ribosomes, and small enigmatic genomes across a large radiation of phyla.</title>
        <authorList>
            <person name="Brown C.T."/>
            <person name="Hug L.A."/>
            <person name="Thomas B.C."/>
            <person name="Sharon I."/>
            <person name="Castelle C.J."/>
            <person name="Singh A."/>
            <person name="Wilkins M.J."/>
            <person name="Williams K.H."/>
            <person name="Banfield J.F."/>
        </authorList>
    </citation>
    <scope>NUCLEOTIDE SEQUENCE [LARGE SCALE GENOMIC DNA]</scope>
</reference>
<dbReference type="SUPFAM" id="SSF56219">
    <property type="entry name" value="DNase I-like"/>
    <property type="match status" value="1"/>
</dbReference>
<dbReference type="Pfam" id="PF03372">
    <property type="entry name" value="Exo_endo_phos"/>
    <property type="match status" value="1"/>
</dbReference>
<evidence type="ECO:0000313" key="2">
    <source>
        <dbReference type="EMBL" id="KKP30590.1"/>
    </source>
</evidence>
<evidence type="ECO:0000313" key="3">
    <source>
        <dbReference type="Proteomes" id="UP000034934"/>
    </source>
</evidence>
<protein>
    <recommendedName>
        <fullName evidence="1">Endonuclease/exonuclease/phosphatase domain-containing protein</fullName>
    </recommendedName>
</protein>
<dbReference type="AlphaFoldDB" id="A0A0G0AVB1"/>
<evidence type="ECO:0000259" key="1">
    <source>
        <dbReference type="Pfam" id="PF03372"/>
    </source>
</evidence>
<sequence length="247" mass="28309">MKLITLNTWGGIVNEPLFEFIKNNSDIDIFCFQEVYPASVSPRPSLGKVRPNLFYDIQNVLPDFNGHHAVAQENDVGGLAIFIKKSFVVNNIKHAVVFKQLNNTEDEDREDYFSMGRDLQCVEFSHLGKIYSILNFHGMWVGKGKIDTKRRIEQSEKVIKIFNGAKGAKILCGDFNLRPDTKSIDILSEGNRNLVREYEITSTRSSFYLKPEKFADYIIVSPDIEVENFKVLQDQVSDHLPLLLEFK</sequence>
<name>A0A0G0AVB1_9BACT</name>
<feature type="domain" description="Endonuclease/exonuclease/phosphatase" evidence="1">
    <location>
        <begin position="4"/>
        <end position="239"/>
    </location>
</feature>
<dbReference type="EMBL" id="LBOG01000002">
    <property type="protein sequence ID" value="KKP30590.1"/>
    <property type="molecule type" value="Genomic_DNA"/>
</dbReference>
<comment type="caution">
    <text evidence="2">The sequence shown here is derived from an EMBL/GenBank/DDBJ whole genome shotgun (WGS) entry which is preliminary data.</text>
</comment>
<dbReference type="Proteomes" id="UP000034934">
    <property type="component" value="Unassembled WGS sequence"/>
</dbReference>
<gene>
    <name evidence="2" type="ORF">UR19_C0002G0111</name>
</gene>
<proteinExistence type="predicted"/>
<accession>A0A0G0AVB1</accession>
<dbReference type="GO" id="GO:0003824">
    <property type="term" value="F:catalytic activity"/>
    <property type="evidence" value="ECO:0007669"/>
    <property type="project" value="InterPro"/>
</dbReference>
<dbReference type="InterPro" id="IPR005135">
    <property type="entry name" value="Endo/exonuclease/phosphatase"/>
</dbReference>